<keyword evidence="1" id="KW-0472">Membrane</keyword>
<evidence type="ECO:0000313" key="2">
    <source>
        <dbReference type="EMBL" id="SFJ23792.1"/>
    </source>
</evidence>
<gene>
    <name evidence="2" type="ORF">SAMN05443431_105226</name>
</gene>
<accession>A0A1I3PQM4</accession>
<dbReference type="STRING" id="1144750.SAMN05443431_105226"/>
<dbReference type="AlphaFoldDB" id="A0A1I3PQM4"/>
<name>A0A1I3PQM4_9FLAO</name>
<keyword evidence="1" id="KW-1133">Transmembrane helix</keyword>
<dbReference type="InterPro" id="IPR024294">
    <property type="entry name" value="DUF3810"/>
</dbReference>
<dbReference type="RefSeq" id="WP_090839956.1">
    <property type="nucleotide sequence ID" value="NZ_FORM01000005.1"/>
</dbReference>
<evidence type="ECO:0000256" key="1">
    <source>
        <dbReference type="SAM" id="Phobius"/>
    </source>
</evidence>
<evidence type="ECO:0000313" key="3">
    <source>
        <dbReference type="Proteomes" id="UP000199559"/>
    </source>
</evidence>
<dbReference type="Pfam" id="PF12725">
    <property type="entry name" value="DUF3810"/>
    <property type="match status" value="1"/>
</dbReference>
<feature type="transmembrane region" description="Helical" evidence="1">
    <location>
        <begin position="85"/>
        <end position="108"/>
    </location>
</feature>
<reference evidence="3" key="1">
    <citation type="submission" date="2016-10" db="EMBL/GenBank/DDBJ databases">
        <authorList>
            <person name="Varghese N."/>
            <person name="Submissions S."/>
        </authorList>
    </citation>
    <scope>NUCLEOTIDE SEQUENCE [LARGE SCALE GENOMIC DNA]</scope>
    <source>
        <strain evidence="3">DSM 28881</strain>
    </source>
</reference>
<keyword evidence="1" id="KW-0812">Transmembrane</keyword>
<evidence type="ECO:0008006" key="4">
    <source>
        <dbReference type="Google" id="ProtNLM"/>
    </source>
</evidence>
<dbReference type="EMBL" id="FORM01000005">
    <property type="protein sequence ID" value="SFJ23792.1"/>
    <property type="molecule type" value="Genomic_DNA"/>
</dbReference>
<proteinExistence type="predicted"/>
<feature type="transmembrane region" description="Helical" evidence="1">
    <location>
        <begin position="48"/>
        <end position="73"/>
    </location>
</feature>
<sequence length="355" mass="41428">MLKNKKLWIALLIIPMYILVKVSAKFPDTVEVVYSNGLYPVISKLFRYTLGWLPFSFGDLLYAFGIIYIIRWLILNVKRIWKDTIGWLIDVFATTSVIFMAFHLFWGFNYYRNPLHKNLNLEDDYTTEQLITVTKNLIEKSNTIQLQITKNDSLKVELPFTKSEILALTPKSYEALKTDFPHLEYHPKSLKKSLFSVPLTYMGFSGYLNPLTSEAQVDYMIPVYKFPTTAAHEVAHQLGYAKENEANFIGFLATISNTNIYFKYSGYTFGLRHCLGEIFRRDPDVYYQLLPTINKGILKNYQEVRDFWNDYQNPLEPIFRSTYTTYLKANNQAKGMDSYSYVVALLVNYLENKTL</sequence>
<organism evidence="2 3">
    <name type="scientific">Olleya namhaensis</name>
    <dbReference type="NCBI Taxonomy" id="1144750"/>
    <lineage>
        <taxon>Bacteria</taxon>
        <taxon>Pseudomonadati</taxon>
        <taxon>Bacteroidota</taxon>
        <taxon>Flavobacteriia</taxon>
        <taxon>Flavobacteriales</taxon>
        <taxon>Flavobacteriaceae</taxon>
    </lineage>
</organism>
<protein>
    <recommendedName>
        <fullName evidence="4">DUF3810 domain-containing protein</fullName>
    </recommendedName>
</protein>
<keyword evidence="3" id="KW-1185">Reference proteome</keyword>
<dbReference type="Proteomes" id="UP000199559">
    <property type="component" value="Unassembled WGS sequence"/>
</dbReference>